<proteinExistence type="predicted"/>
<dbReference type="EMBL" id="JACIDC010000007">
    <property type="protein sequence ID" value="MBB4040597.1"/>
    <property type="molecule type" value="Genomic_DNA"/>
</dbReference>
<evidence type="ECO:0000259" key="2">
    <source>
        <dbReference type="Pfam" id="PF00561"/>
    </source>
</evidence>
<dbReference type="PRINTS" id="PR00111">
    <property type="entry name" value="ABHYDROLASE"/>
</dbReference>
<evidence type="ECO:0000313" key="4">
    <source>
        <dbReference type="Proteomes" id="UP000519439"/>
    </source>
</evidence>
<dbReference type="Pfam" id="PF00561">
    <property type="entry name" value="Abhydrolase_1"/>
    <property type="match status" value="1"/>
</dbReference>
<dbReference type="SUPFAM" id="SSF53474">
    <property type="entry name" value="alpha/beta-Hydrolases"/>
    <property type="match status" value="1"/>
</dbReference>
<dbReference type="AlphaFoldDB" id="A0A7W6IFM6"/>
<evidence type="ECO:0000256" key="1">
    <source>
        <dbReference type="ARBA" id="ARBA00022801"/>
    </source>
</evidence>
<dbReference type="Proteomes" id="UP000519439">
    <property type="component" value="Unassembled WGS sequence"/>
</dbReference>
<sequence>MTSAFDPKAQGIRRRVNGVTLQVVEAGPETGPLVILLHGFPEFWWGWRYQIGPLAEAGFRVLAPDQRGYRFSDKPQGRRAYDLDTLAKDVTGLADALDRRTFSVVGHDWGGLVAWWTASRCPDRVDRVAVLNAPHPSVAGSYLRAHPSQMLRSLYVGFFQIPRLPEVMLSANGYRSLKDALWRTSRPGTFSEEDMGFYEEAWSQPGALTAMLNWYRALPFRPAMEDPAVRPPARVIWGCRDRFLERGLAEASLSLCRSGDVRWIENASHWVQHEEPEAVNAALLDFLRA</sequence>
<comment type="caution">
    <text evidence="3">The sequence shown here is derived from an EMBL/GenBank/DDBJ whole genome shotgun (WGS) entry which is preliminary data.</text>
</comment>
<dbReference type="InterPro" id="IPR029058">
    <property type="entry name" value="AB_hydrolase_fold"/>
</dbReference>
<accession>A0A7W6IFM6</accession>
<evidence type="ECO:0000313" key="3">
    <source>
        <dbReference type="EMBL" id="MBB4040597.1"/>
    </source>
</evidence>
<dbReference type="PRINTS" id="PR00412">
    <property type="entry name" value="EPOXHYDRLASE"/>
</dbReference>
<gene>
    <name evidence="3" type="ORF">GGR34_002254</name>
</gene>
<dbReference type="RefSeq" id="WP_027316206.1">
    <property type="nucleotide sequence ID" value="NZ_JACIDC010000007.1"/>
</dbReference>
<feature type="domain" description="AB hydrolase-1" evidence="2">
    <location>
        <begin position="32"/>
        <end position="276"/>
    </location>
</feature>
<dbReference type="InterPro" id="IPR000073">
    <property type="entry name" value="AB_hydrolase_1"/>
</dbReference>
<organism evidence="3 4">
    <name type="scientific">Microvirga flocculans</name>
    <dbReference type="NCBI Taxonomy" id="217168"/>
    <lineage>
        <taxon>Bacteria</taxon>
        <taxon>Pseudomonadati</taxon>
        <taxon>Pseudomonadota</taxon>
        <taxon>Alphaproteobacteria</taxon>
        <taxon>Hyphomicrobiales</taxon>
        <taxon>Methylobacteriaceae</taxon>
        <taxon>Microvirga</taxon>
    </lineage>
</organism>
<dbReference type="Gene3D" id="3.40.50.1820">
    <property type="entry name" value="alpha/beta hydrolase"/>
    <property type="match status" value="1"/>
</dbReference>
<dbReference type="GO" id="GO:0016787">
    <property type="term" value="F:hydrolase activity"/>
    <property type="evidence" value="ECO:0007669"/>
    <property type="project" value="UniProtKB-KW"/>
</dbReference>
<keyword evidence="4" id="KW-1185">Reference proteome</keyword>
<reference evidence="3 4" key="1">
    <citation type="submission" date="2020-08" db="EMBL/GenBank/DDBJ databases">
        <title>Genomic Encyclopedia of Type Strains, Phase IV (KMG-IV): sequencing the most valuable type-strain genomes for metagenomic binning, comparative biology and taxonomic classification.</title>
        <authorList>
            <person name="Goeker M."/>
        </authorList>
    </citation>
    <scope>NUCLEOTIDE SEQUENCE [LARGE SCALE GENOMIC DNA]</scope>
    <source>
        <strain evidence="3 4">DSM 15743</strain>
    </source>
</reference>
<name>A0A7W6IFM6_9HYPH</name>
<protein>
    <submittedName>
        <fullName evidence="3">Pimeloyl-ACP methyl ester carboxylesterase</fullName>
    </submittedName>
</protein>
<dbReference type="PANTHER" id="PTHR43329">
    <property type="entry name" value="EPOXIDE HYDROLASE"/>
    <property type="match status" value="1"/>
</dbReference>
<dbReference type="InterPro" id="IPR000639">
    <property type="entry name" value="Epox_hydrolase-like"/>
</dbReference>
<keyword evidence="1" id="KW-0378">Hydrolase</keyword>